<accession>A0A5M8PX48</accession>
<dbReference type="Proteomes" id="UP000324767">
    <property type="component" value="Unassembled WGS sequence"/>
</dbReference>
<dbReference type="EMBL" id="VXIT01000003">
    <property type="protein sequence ID" value="KAA6413991.1"/>
    <property type="molecule type" value="Genomic_DNA"/>
</dbReference>
<dbReference type="AlphaFoldDB" id="A0A5M8PX48"/>
<evidence type="ECO:0000313" key="2">
    <source>
        <dbReference type="Proteomes" id="UP000324767"/>
    </source>
</evidence>
<proteinExistence type="predicted"/>
<sequence>MSQESDEVEIPANLQSAETYKFVGATYGLRKDYDRYLSQPEDVSADFYHFVVWHVKEPGRANATSAQDDSGLLPPYMVEGSRLCPLLRLLTRQRARRRRQKEAAVRSANAFASVLSPAPADIALSATIAGLEE</sequence>
<evidence type="ECO:0000313" key="1">
    <source>
        <dbReference type="EMBL" id="KAA6413991.1"/>
    </source>
</evidence>
<reference evidence="1 2" key="1">
    <citation type="submission" date="2019-09" db="EMBL/GenBank/DDBJ databases">
        <title>The hologenome of the rock-dwelling lichen Lasallia pustulata.</title>
        <authorList>
            <person name="Greshake Tzovaras B."/>
            <person name="Segers F."/>
            <person name="Bicker A."/>
            <person name="Dal Grande F."/>
            <person name="Otte J."/>
            <person name="Hankeln T."/>
            <person name="Schmitt I."/>
            <person name="Ebersberger I."/>
        </authorList>
    </citation>
    <scope>NUCLEOTIDE SEQUENCE [LARGE SCALE GENOMIC DNA]</scope>
    <source>
        <strain evidence="1">A1-1</strain>
    </source>
</reference>
<organism evidence="1 2">
    <name type="scientific">Lasallia pustulata</name>
    <dbReference type="NCBI Taxonomy" id="136370"/>
    <lineage>
        <taxon>Eukaryota</taxon>
        <taxon>Fungi</taxon>
        <taxon>Dikarya</taxon>
        <taxon>Ascomycota</taxon>
        <taxon>Pezizomycotina</taxon>
        <taxon>Lecanoromycetes</taxon>
        <taxon>OSLEUM clade</taxon>
        <taxon>Umbilicariomycetidae</taxon>
        <taxon>Umbilicariales</taxon>
        <taxon>Umbilicariaceae</taxon>
        <taxon>Lasallia</taxon>
    </lineage>
</organism>
<protein>
    <submittedName>
        <fullName evidence="1">Uncharacterized protein</fullName>
    </submittedName>
</protein>
<gene>
    <name evidence="1" type="ORF">FRX48_02353</name>
</gene>
<name>A0A5M8PX48_9LECA</name>
<comment type="caution">
    <text evidence="1">The sequence shown here is derived from an EMBL/GenBank/DDBJ whole genome shotgun (WGS) entry which is preliminary data.</text>
</comment>